<dbReference type="PROSITE" id="PS00028">
    <property type="entry name" value="ZINC_FINGER_C2H2_1"/>
    <property type="match status" value="2"/>
</dbReference>
<evidence type="ECO:0000313" key="8">
    <source>
        <dbReference type="EMBL" id="GAV08691.1"/>
    </source>
</evidence>
<dbReference type="PANTHER" id="PTHR22938">
    <property type="entry name" value="ZINC FINGER PROTEIN 598"/>
    <property type="match status" value="1"/>
</dbReference>
<dbReference type="PROSITE" id="PS50157">
    <property type="entry name" value="ZINC_FINGER_C2H2_2"/>
    <property type="match status" value="2"/>
</dbReference>
<dbReference type="GO" id="GO:0016567">
    <property type="term" value="P:protein ubiquitination"/>
    <property type="evidence" value="ECO:0007669"/>
    <property type="project" value="TreeGrafter"/>
</dbReference>
<keyword evidence="3" id="KW-0862">Zinc</keyword>
<feature type="region of interest" description="Disordered" evidence="5">
    <location>
        <begin position="478"/>
        <end position="560"/>
    </location>
</feature>
<feature type="region of interest" description="Disordered" evidence="5">
    <location>
        <begin position="403"/>
        <end position="422"/>
    </location>
</feature>
<feature type="domain" description="C2H2-type" evidence="7">
    <location>
        <begin position="806"/>
        <end position="832"/>
    </location>
</feature>
<dbReference type="SUPFAM" id="SSF57850">
    <property type="entry name" value="RING/U-box"/>
    <property type="match status" value="1"/>
</dbReference>
<keyword evidence="1" id="KW-0479">Metal-binding</keyword>
<dbReference type="Proteomes" id="UP000186922">
    <property type="component" value="Unassembled WGS sequence"/>
</dbReference>
<sequence length="832" mass="92385">MSSHPSNISRRTRSRVSEAAGVESGSEKNKCPICFGDLTDIIAYQPCTHVLCFECAVRNRVLCDQKECPICRTQCAQVVLAGLRFNNDEQDNVHRFETLSKVAQAQGKSDPFYGFLFEDIAIERAYRKILTHACKFCDRPFNEFPELVKHVRDRHDHHYCNVCVSHLMLFTWEHKVYLYDELLRHMEEGDPTDKRIPAHPQCRLCKYRGFDQDDLYKHSKKNHQLCWICERTTNKVVFFHDFFQLYEHMADCHYVCKLCSNPAEAKVVSFLDEQDQAIHTAAEHSDGTIRPDVLFNFQQRGAERLKARQRRGGEDRVADEVENQRPRTPPPPRDFTMNRSQFPTLGMDGLPSHGQPTGGAAAHNQYSSVSNRSTETEVSGAAVKSQFVPPKMTADAFPELGGKPAAATSSKSEASASLWANKDAKVTAPNTERTSPKKMTRALPPASVADTFQSQADTFPSLSAPSATAMKKLNNDWTSVPVKAKKGEKTSKPPETSTATNRWDLLPQDTSPPSSPTQERRTDSLKDHDYTKSAQTSQVNGGTKAFVQHKPGGSGGGFPTAVSSDAFPSLAAPSKAKLPTAFRTSVPASATKKKVVPTAAKPSTPRAKSEKEVIAESLFRSPLNTRDLSDDDTGPEPTVKVVPTPKPAAAVINAAPYKMKTDDFPGLAKAPPKAPVYVPERQPDRVRQQKELKSQWGNTVVQYETVFTYVPPPNAKERIVALLSTVQPLEVKGSKLSLEHLQKELMEEKISALEFWMETQRIMGKKFAQVMPEVIALIPSLTVQQDLFEVAKTPIYGSQQVSKALLPCSTCRQVLKTGADKEAHEKVHKGGK</sequence>
<dbReference type="InterPro" id="IPR001841">
    <property type="entry name" value="Znf_RING"/>
</dbReference>
<gene>
    <name evidence="8" type="primary">RvY_18348-1</name>
    <name evidence="8" type="synonym">RvY_18348.1</name>
    <name evidence="8" type="ORF">RvY_18348</name>
</gene>
<reference evidence="8 9" key="1">
    <citation type="journal article" date="2016" name="Nat. Commun.">
        <title>Extremotolerant tardigrade genome and improved radiotolerance of human cultured cells by tardigrade-unique protein.</title>
        <authorList>
            <person name="Hashimoto T."/>
            <person name="Horikawa D.D."/>
            <person name="Saito Y."/>
            <person name="Kuwahara H."/>
            <person name="Kozuka-Hata H."/>
            <person name="Shin-I T."/>
            <person name="Minakuchi Y."/>
            <person name="Ohishi K."/>
            <person name="Motoyama A."/>
            <person name="Aizu T."/>
            <person name="Enomoto A."/>
            <person name="Kondo K."/>
            <person name="Tanaka S."/>
            <person name="Hara Y."/>
            <person name="Koshikawa S."/>
            <person name="Sagara H."/>
            <person name="Miura T."/>
            <person name="Yokobori S."/>
            <person name="Miyagawa K."/>
            <person name="Suzuki Y."/>
            <person name="Kubo T."/>
            <person name="Oyama M."/>
            <person name="Kohara Y."/>
            <person name="Fujiyama A."/>
            <person name="Arakawa K."/>
            <person name="Katayama T."/>
            <person name="Toyoda A."/>
            <person name="Kunieda T."/>
        </authorList>
    </citation>
    <scope>NUCLEOTIDE SEQUENCE [LARGE SCALE GENOMIC DNA]</scope>
    <source>
        <strain evidence="8 9">YOKOZUNA-1</strain>
    </source>
</reference>
<organism evidence="8 9">
    <name type="scientific">Ramazzottius varieornatus</name>
    <name type="common">Water bear</name>
    <name type="synonym">Tardigrade</name>
    <dbReference type="NCBI Taxonomy" id="947166"/>
    <lineage>
        <taxon>Eukaryota</taxon>
        <taxon>Metazoa</taxon>
        <taxon>Ecdysozoa</taxon>
        <taxon>Tardigrada</taxon>
        <taxon>Eutardigrada</taxon>
        <taxon>Parachela</taxon>
        <taxon>Hypsibioidea</taxon>
        <taxon>Ramazzottiidae</taxon>
        <taxon>Ramazzottius</taxon>
    </lineage>
</organism>
<dbReference type="GO" id="GO:0043022">
    <property type="term" value="F:ribosome binding"/>
    <property type="evidence" value="ECO:0007669"/>
    <property type="project" value="TreeGrafter"/>
</dbReference>
<name>A0A1D1W5H3_RAMVA</name>
<feature type="region of interest" description="Disordered" evidence="5">
    <location>
        <begin position="1"/>
        <end position="21"/>
    </location>
</feature>
<keyword evidence="2 4" id="KW-0863">Zinc-finger</keyword>
<dbReference type="Pfam" id="PF25447">
    <property type="entry name" value="RING_ZNF598"/>
    <property type="match status" value="1"/>
</dbReference>
<evidence type="ECO:0000259" key="7">
    <source>
        <dbReference type="PROSITE" id="PS50157"/>
    </source>
</evidence>
<dbReference type="InterPro" id="IPR044288">
    <property type="entry name" value="ZNF598/HEL2"/>
</dbReference>
<dbReference type="SMART" id="SM00355">
    <property type="entry name" value="ZnF_C2H2"/>
    <property type="match status" value="5"/>
</dbReference>
<dbReference type="AlphaFoldDB" id="A0A1D1W5H3"/>
<keyword evidence="9" id="KW-1185">Reference proteome</keyword>
<dbReference type="PROSITE" id="PS00518">
    <property type="entry name" value="ZF_RING_1"/>
    <property type="match status" value="1"/>
</dbReference>
<dbReference type="InterPro" id="IPR013083">
    <property type="entry name" value="Znf_RING/FYVE/PHD"/>
</dbReference>
<protein>
    <submittedName>
        <fullName evidence="8">Uncharacterized protein</fullName>
    </submittedName>
</protein>
<dbReference type="GO" id="GO:0072344">
    <property type="term" value="P:rescue of stalled ribosome"/>
    <property type="evidence" value="ECO:0007669"/>
    <property type="project" value="InterPro"/>
</dbReference>
<evidence type="ECO:0000313" key="9">
    <source>
        <dbReference type="Proteomes" id="UP000186922"/>
    </source>
</evidence>
<feature type="compositionally biased region" description="Basic and acidic residues" evidence="5">
    <location>
        <begin position="518"/>
        <end position="531"/>
    </location>
</feature>
<proteinExistence type="predicted"/>
<feature type="compositionally biased region" description="Low complexity" evidence="5">
    <location>
        <begin position="405"/>
        <end position="417"/>
    </location>
</feature>
<feature type="region of interest" description="Disordered" evidence="5">
    <location>
        <begin position="305"/>
        <end position="374"/>
    </location>
</feature>
<dbReference type="InterPro" id="IPR017907">
    <property type="entry name" value="Znf_RING_CS"/>
</dbReference>
<evidence type="ECO:0000256" key="2">
    <source>
        <dbReference type="ARBA" id="ARBA00022771"/>
    </source>
</evidence>
<feature type="compositionally biased region" description="Polar residues" evidence="5">
    <location>
        <begin position="532"/>
        <end position="541"/>
    </location>
</feature>
<dbReference type="STRING" id="947166.A0A1D1W5H3"/>
<feature type="domain" description="C2H2-type" evidence="7">
    <location>
        <begin position="132"/>
        <end position="155"/>
    </location>
</feature>
<accession>A0A1D1W5H3</accession>
<feature type="compositionally biased region" description="Polar residues" evidence="5">
    <location>
        <begin position="364"/>
        <end position="374"/>
    </location>
</feature>
<dbReference type="InterPro" id="IPR013087">
    <property type="entry name" value="Znf_C2H2_type"/>
</dbReference>
<dbReference type="GO" id="GO:0008270">
    <property type="term" value="F:zinc ion binding"/>
    <property type="evidence" value="ECO:0007669"/>
    <property type="project" value="UniProtKB-KW"/>
</dbReference>
<comment type="caution">
    <text evidence="8">The sequence shown here is derived from an EMBL/GenBank/DDBJ whole genome shotgun (WGS) entry which is preliminary data.</text>
</comment>
<evidence type="ECO:0000256" key="3">
    <source>
        <dbReference type="ARBA" id="ARBA00022833"/>
    </source>
</evidence>
<dbReference type="PROSITE" id="PS50089">
    <property type="entry name" value="ZF_RING_2"/>
    <property type="match status" value="1"/>
</dbReference>
<dbReference type="EMBL" id="BDGG01000018">
    <property type="protein sequence ID" value="GAV08691.1"/>
    <property type="molecule type" value="Genomic_DNA"/>
</dbReference>
<feature type="domain" description="RING-type" evidence="6">
    <location>
        <begin position="31"/>
        <end position="72"/>
    </location>
</feature>
<dbReference type="OrthoDB" id="3838338at2759"/>
<evidence type="ECO:0000256" key="1">
    <source>
        <dbReference type="ARBA" id="ARBA00022723"/>
    </source>
</evidence>
<evidence type="ECO:0000256" key="4">
    <source>
        <dbReference type="PROSITE-ProRule" id="PRU00042"/>
    </source>
</evidence>
<feature type="compositionally biased region" description="Basic and acidic residues" evidence="5">
    <location>
        <begin position="305"/>
        <end position="325"/>
    </location>
</feature>
<evidence type="ECO:0000259" key="6">
    <source>
        <dbReference type="PROSITE" id="PS50089"/>
    </source>
</evidence>
<feature type="region of interest" description="Disordered" evidence="5">
    <location>
        <begin position="587"/>
        <end position="640"/>
    </location>
</feature>
<dbReference type="GO" id="GO:0061630">
    <property type="term" value="F:ubiquitin protein ligase activity"/>
    <property type="evidence" value="ECO:0007669"/>
    <property type="project" value="InterPro"/>
</dbReference>
<evidence type="ECO:0000256" key="5">
    <source>
        <dbReference type="SAM" id="MobiDB-lite"/>
    </source>
</evidence>
<dbReference type="Gene3D" id="3.30.40.10">
    <property type="entry name" value="Zinc/RING finger domain, C3HC4 (zinc finger)"/>
    <property type="match status" value="1"/>
</dbReference>
<dbReference type="PANTHER" id="PTHR22938:SF0">
    <property type="entry name" value="E3 UBIQUITIN-PROTEIN LIGASE ZNF598"/>
    <property type="match status" value="1"/>
</dbReference>